<dbReference type="Proteomes" id="UP000276215">
    <property type="component" value="Unassembled WGS sequence"/>
</dbReference>
<sequence length="56" mass="6204">MFEGFLAGFRYFCFWSVDSYLAMELVTERPAALSKVTFGPSPLVPSPDMNGDTGSY</sequence>
<protein>
    <submittedName>
        <fullName evidence="1">Uncharacterized protein</fullName>
    </submittedName>
</protein>
<reference evidence="1 2" key="1">
    <citation type="journal article" date="2018" name="Nat. Ecol. Evol.">
        <title>Pezizomycetes genomes reveal the molecular basis of ectomycorrhizal truffle lifestyle.</title>
        <authorList>
            <person name="Murat C."/>
            <person name="Payen T."/>
            <person name="Noel B."/>
            <person name="Kuo A."/>
            <person name="Morin E."/>
            <person name="Chen J."/>
            <person name="Kohler A."/>
            <person name="Krizsan K."/>
            <person name="Balestrini R."/>
            <person name="Da Silva C."/>
            <person name="Montanini B."/>
            <person name="Hainaut M."/>
            <person name="Levati E."/>
            <person name="Barry K.W."/>
            <person name="Belfiori B."/>
            <person name="Cichocki N."/>
            <person name="Clum A."/>
            <person name="Dockter R.B."/>
            <person name="Fauchery L."/>
            <person name="Guy J."/>
            <person name="Iotti M."/>
            <person name="Le Tacon F."/>
            <person name="Lindquist E.A."/>
            <person name="Lipzen A."/>
            <person name="Malagnac F."/>
            <person name="Mello A."/>
            <person name="Molinier V."/>
            <person name="Miyauchi S."/>
            <person name="Poulain J."/>
            <person name="Riccioni C."/>
            <person name="Rubini A."/>
            <person name="Sitrit Y."/>
            <person name="Splivallo R."/>
            <person name="Traeger S."/>
            <person name="Wang M."/>
            <person name="Zifcakova L."/>
            <person name="Wipf D."/>
            <person name="Zambonelli A."/>
            <person name="Paolocci F."/>
            <person name="Nowrousian M."/>
            <person name="Ottonello S."/>
            <person name="Baldrian P."/>
            <person name="Spatafora J.W."/>
            <person name="Henrissat B."/>
            <person name="Nagy L.G."/>
            <person name="Aury J.M."/>
            <person name="Wincker P."/>
            <person name="Grigoriev I.V."/>
            <person name="Bonfante P."/>
            <person name="Martin F.M."/>
        </authorList>
    </citation>
    <scope>NUCLEOTIDE SEQUENCE [LARGE SCALE GENOMIC DNA]</scope>
    <source>
        <strain evidence="1 2">120613-1</strain>
    </source>
</reference>
<evidence type="ECO:0000313" key="1">
    <source>
        <dbReference type="EMBL" id="RPB00324.1"/>
    </source>
</evidence>
<organism evidence="1 2">
    <name type="scientific">Choiromyces venosus 120613-1</name>
    <dbReference type="NCBI Taxonomy" id="1336337"/>
    <lineage>
        <taxon>Eukaryota</taxon>
        <taxon>Fungi</taxon>
        <taxon>Dikarya</taxon>
        <taxon>Ascomycota</taxon>
        <taxon>Pezizomycotina</taxon>
        <taxon>Pezizomycetes</taxon>
        <taxon>Pezizales</taxon>
        <taxon>Tuberaceae</taxon>
        <taxon>Choiromyces</taxon>
    </lineage>
</organism>
<keyword evidence="2" id="KW-1185">Reference proteome</keyword>
<dbReference type="AlphaFoldDB" id="A0A3N4JPT4"/>
<gene>
    <name evidence="1" type="ORF">L873DRAFT_1805475</name>
</gene>
<evidence type="ECO:0000313" key="2">
    <source>
        <dbReference type="Proteomes" id="UP000276215"/>
    </source>
</evidence>
<dbReference type="EMBL" id="ML120381">
    <property type="protein sequence ID" value="RPB00324.1"/>
    <property type="molecule type" value="Genomic_DNA"/>
</dbReference>
<accession>A0A3N4JPT4</accession>
<proteinExistence type="predicted"/>
<name>A0A3N4JPT4_9PEZI</name>